<name>A0AAE1DZ44_9GAST</name>
<evidence type="ECO:0000313" key="2">
    <source>
        <dbReference type="Proteomes" id="UP001283361"/>
    </source>
</evidence>
<dbReference type="AlphaFoldDB" id="A0AAE1DZ44"/>
<keyword evidence="2" id="KW-1185">Reference proteome</keyword>
<evidence type="ECO:0000313" key="1">
    <source>
        <dbReference type="EMBL" id="KAK3788356.1"/>
    </source>
</evidence>
<dbReference type="Proteomes" id="UP001283361">
    <property type="component" value="Unassembled WGS sequence"/>
</dbReference>
<reference evidence="1" key="1">
    <citation type="journal article" date="2023" name="G3 (Bethesda)">
        <title>A reference genome for the long-term kleptoplast-retaining sea slug Elysia crispata morphotype clarki.</title>
        <authorList>
            <person name="Eastman K.E."/>
            <person name="Pendleton A.L."/>
            <person name="Shaikh M.A."/>
            <person name="Suttiyut T."/>
            <person name="Ogas R."/>
            <person name="Tomko P."/>
            <person name="Gavelis G."/>
            <person name="Widhalm J.R."/>
            <person name="Wisecaver J.H."/>
        </authorList>
    </citation>
    <scope>NUCLEOTIDE SEQUENCE</scope>
    <source>
        <strain evidence="1">ECLA1</strain>
    </source>
</reference>
<protein>
    <submittedName>
        <fullName evidence="1">Uncharacterized protein</fullName>
    </submittedName>
</protein>
<comment type="caution">
    <text evidence="1">The sequence shown here is derived from an EMBL/GenBank/DDBJ whole genome shotgun (WGS) entry which is preliminary data.</text>
</comment>
<proteinExistence type="predicted"/>
<organism evidence="1 2">
    <name type="scientific">Elysia crispata</name>
    <name type="common">lettuce slug</name>
    <dbReference type="NCBI Taxonomy" id="231223"/>
    <lineage>
        <taxon>Eukaryota</taxon>
        <taxon>Metazoa</taxon>
        <taxon>Spiralia</taxon>
        <taxon>Lophotrochozoa</taxon>
        <taxon>Mollusca</taxon>
        <taxon>Gastropoda</taxon>
        <taxon>Heterobranchia</taxon>
        <taxon>Euthyneura</taxon>
        <taxon>Panpulmonata</taxon>
        <taxon>Sacoglossa</taxon>
        <taxon>Placobranchoidea</taxon>
        <taxon>Plakobranchidae</taxon>
        <taxon>Elysia</taxon>
    </lineage>
</organism>
<accession>A0AAE1DZ44</accession>
<dbReference type="EMBL" id="JAWDGP010001769">
    <property type="protein sequence ID" value="KAK3788356.1"/>
    <property type="molecule type" value="Genomic_DNA"/>
</dbReference>
<sequence length="91" mass="10003">MFKCSSGNSYWSIVSSWRGIDVAIYSYSPHHTHGVTAAGFAFTTVSVFKNGLGTFHSDSGLRFSSGWLDNKPALAWELLASEGEWTRLSQP</sequence>
<gene>
    <name evidence="1" type="ORF">RRG08_025083</name>
</gene>